<keyword evidence="2" id="KW-1133">Transmembrane helix</keyword>
<dbReference type="Pfam" id="PF14014">
    <property type="entry name" value="DUF4230"/>
    <property type="match status" value="1"/>
</dbReference>
<accession>A0A263BTK9</accession>
<feature type="transmembrane region" description="Helical" evidence="2">
    <location>
        <begin position="63"/>
        <end position="81"/>
    </location>
</feature>
<organism evidence="3 4">
    <name type="scientific">Lottiidibacillus patelloidae</name>
    <dbReference type="NCBI Taxonomy" id="2670334"/>
    <lineage>
        <taxon>Bacteria</taxon>
        <taxon>Bacillati</taxon>
        <taxon>Bacillota</taxon>
        <taxon>Bacilli</taxon>
        <taxon>Bacillales</taxon>
        <taxon>Bacillaceae</taxon>
        <taxon>Lottiidibacillus</taxon>
    </lineage>
</organism>
<dbReference type="Proteomes" id="UP000217083">
    <property type="component" value="Unassembled WGS sequence"/>
</dbReference>
<evidence type="ECO:0000313" key="4">
    <source>
        <dbReference type="Proteomes" id="UP000217083"/>
    </source>
</evidence>
<evidence type="ECO:0000256" key="1">
    <source>
        <dbReference type="SAM" id="Coils"/>
    </source>
</evidence>
<dbReference type="RefSeq" id="WP_094924380.1">
    <property type="nucleotide sequence ID" value="NZ_NPIA01000004.1"/>
</dbReference>
<dbReference type="EMBL" id="NPIA01000004">
    <property type="protein sequence ID" value="OZM56898.1"/>
    <property type="molecule type" value="Genomic_DNA"/>
</dbReference>
<keyword evidence="2" id="KW-0812">Transmembrane</keyword>
<reference evidence="4" key="1">
    <citation type="submission" date="2017-08" db="EMBL/GenBank/DDBJ databases">
        <authorList>
            <person name="Huang Z."/>
        </authorList>
    </citation>
    <scope>NUCLEOTIDE SEQUENCE [LARGE SCALE GENOMIC DNA]</scope>
    <source>
        <strain evidence="4">SA5d-4</strain>
    </source>
</reference>
<evidence type="ECO:0000256" key="2">
    <source>
        <dbReference type="SAM" id="Phobius"/>
    </source>
</evidence>
<dbReference type="AlphaFoldDB" id="A0A263BTK9"/>
<keyword evidence="2" id="KW-0472">Membrane</keyword>
<gene>
    <name evidence="3" type="ORF">CIB95_09005</name>
</gene>
<reference evidence="3 4" key="2">
    <citation type="submission" date="2017-09" db="EMBL/GenBank/DDBJ databases">
        <title>Bacillus patelloidae sp. nov., isolated from the intestinal tract of a marine limpet.</title>
        <authorList>
            <person name="Liu R."/>
            <person name="Dong C."/>
            <person name="Shao Z."/>
        </authorList>
    </citation>
    <scope>NUCLEOTIDE SEQUENCE [LARGE SCALE GENOMIC DNA]</scope>
    <source>
        <strain evidence="3 4">SA5d-4</strain>
    </source>
</reference>
<dbReference type="InterPro" id="IPR025324">
    <property type="entry name" value="DUF4230"/>
</dbReference>
<keyword evidence="1" id="KW-0175">Coiled coil</keyword>
<proteinExistence type="predicted"/>
<sequence>MSANREITEEKDEKITQLERQLIELKEAQQQIAATIAVEQSARSFSPLKGIFNLFLKVRKIKLILVMLVFLVITSVGYWIIAGNTFKQESVRFVEHVQELSTLATAQAYTKAVIHEEDYKNLWSINLPGTKRELLLIVPATVLAGVDLQGITSEDMVINEETKEIDITLPHAVLIQEPSLQMDKVQTYVNGGIFRGDIKWDEGFDLAAKAQEQSRQDAISGGLLDNAEKNAEKALKEFFKNIGYKVNITFN</sequence>
<protein>
    <recommendedName>
        <fullName evidence="5">DUF4230 domain-containing protein</fullName>
    </recommendedName>
</protein>
<keyword evidence="4" id="KW-1185">Reference proteome</keyword>
<evidence type="ECO:0008006" key="5">
    <source>
        <dbReference type="Google" id="ProtNLM"/>
    </source>
</evidence>
<feature type="coiled-coil region" evidence="1">
    <location>
        <begin position="8"/>
        <end position="38"/>
    </location>
</feature>
<comment type="caution">
    <text evidence="3">The sequence shown here is derived from an EMBL/GenBank/DDBJ whole genome shotgun (WGS) entry which is preliminary data.</text>
</comment>
<evidence type="ECO:0000313" key="3">
    <source>
        <dbReference type="EMBL" id="OZM56898.1"/>
    </source>
</evidence>
<name>A0A263BTK9_9BACI</name>